<dbReference type="Proteomes" id="UP000594468">
    <property type="component" value="Chromosome"/>
</dbReference>
<sequence length="617" mass="66660">MLQRTSFRSTWLPLGLFVVALAILNIGLYTRLAAQPIEPRFSFPYYETFDTLSEVPYEEFGGDWEIRDQMLVQLSTDGFDLSAFVPIAVTAEQPYGAEATLRYLGGSMGGGIYFNAQQTTSRQKSHMVRFNVDNGQLWLIYGYFGDDSDFIGQGSVPLSMAPDNADPHKLRVEVNENDYDLLIDDAVVAGDIPLNYKGGAVGFITASSQVAFDNIAINEISQSSDVAEQPIEQVTEPVVEPTDEPGSEPTLVTSAPDPIDIEQQRLFGDSFEGPAGGESLWLPITGNWAYQDGTFVQSQTDGFDLSAIYQRPVTYPMTMRATFQHRDGVGGGVLFNIPAPDNKNGGHMIRYIDTGDVIAWGYFDESGVFNGQGSAQVNLPGQAPHTLEIRTQGETYDVYLDNAQLATGIPVNNPTSPSYIGLTSSQSVVAFEQVDVFTNAPSPSIDATESVPTANIDAEAASGNWTVEGSTITQSDVEATDYVAGTGLGGEQFNISADISLPVDNPDAGAGIIFHMQGRDDRGLAHMVRFGSNGQELFWGRYDADGIFTGEGGIPLELAPGETYNLLLSVHTDNFDIQVNGETLVEAIPIQRSSGWIGLVSFSGPVVFSNVNMQLGQ</sequence>
<reference evidence="2 3" key="1">
    <citation type="submission" date="2020-02" db="EMBL/GenBank/DDBJ databases">
        <authorList>
            <person name="Zheng R.K."/>
            <person name="Sun C.M."/>
        </authorList>
    </citation>
    <scope>NUCLEOTIDE SEQUENCE [LARGE SCALE GENOMIC DNA]</scope>
    <source>
        <strain evidence="3">rifampicinis</strain>
    </source>
</reference>
<proteinExistence type="predicted"/>
<keyword evidence="1" id="KW-0812">Transmembrane</keyword>
<keyword evidence="3" id="KW-1185">Reference proteome</keyword>
<feature type="transmembrane region" description="Helical" evidence="1">
    <location>
        <begin position="12"/>
        <end position="32"/>
    </location>
</feature>
<keyword evidence="1" id="KW-1133">Transmembrane helix</keyword>
<evidence type="ECO:0008006" key="4">
    <source>
        <dbReference type="Google" id="ProtNLM"/>
    </source>
</evidence>
<keyword evidence="1" id="KW-0472">Membrane</keyword>
<dbReference type="AlphaFoldDB" id="A0A7S8IH39"/>
<gene>
    <name evidence="2" type="ORF">G4Y79_11485</name>
</gene>
<evidence type="ECO:0000313" key="3">
    <source>
        <dbReference type="Proteomes" id="UP000594468"/>
    </source>
</evidence>
<evidence type="ECO:0000256" key="1">
    <source>
        <dbReference type="SAM" id="Phobius"/>
    </source>
</evidence>
<organism evidence="2 3">
    <name type="scientific">Phototrophicus methaneseepsis</name>
    <dbReference type="NCBI Taxonomy" id="2710758"/>
    <lineage>
        <taxon>Bacteria</taxon>
        <taxon>Bacillati</taxon>
        <taxon>Chloroflexota</taxon>
        <taxon>Candidatus Thermofontia</taxon>
        <taxon>Phototrophicales</taxon>
        <taxon>Phototrophicaceae</taxon>
        <taxon>Phototrophicus</taxon>
    </lineage>
</organism>
<dbReference type="EMBL" id="CP062983">
    <property type="protein sequence ID" value="QPC84958.1"/>
    <property type="molecule type" value="Genomic_DNA"/>
</dbReference>
<dbReference type="KEGG" id="pmet:G4Y79_11485"/>
<name>A0A7S8IH39_9CHLR</name>
<dbReference type="RefSeq" id="WP_195173021.1">
    <property type="nucleotide sequence ID" value="NZ_CP062983.1"/>
</dbReference>
<evidence type="ECO:0000313" key="2">
    <source>
        <dbReference type="EMBL" id="QPC84958.1"/>
    </source>
</evidence>
<dbReference type="Gene3D" id="2.60.120.560">
    <property type="entry name" value="Exo-inulinase, domain 1"/>
    <property type="match status" value="3"/>
</dbReference>
<accession>A0A7S8IH39</accession>
<protein>
    <recommendedName>
        <fullName evidence="4">3-keto-disaccharide hydrolase domain-containing protein</fullName>
    </recommendedName>
</protein>